<organism evidence="4 5">
    <name type="scientific">Cryptococcus deuterogattii (strain R265)</name>
    <name type="common">Cryptococcus gattii VGII (strain R265)</name>
    <dbReference type="NCBI Taxonomy" id="294750"/>
    <lineage>
        <taxon>Eukaryota</taxon>
        <taxon>Fungi</taxon>
        <taxon>Dikarya</taxon>
        <taxon>Basidiomycota</taxon>
        <taxon>Agaricomycotina</taxon>
        <taxon>Tremellomycetes</taxon>
        <taxon>Tremellales</taxon>
        <taxon>Cryptococcaceae</taxon>
        <taxon>Cryptococcus</taxon>
        <taxon>Cryptococcus gattii species complex</taxon>
    </lineage>
</organism>
<evidence type="ECO:0000259" key="2">
    <source>
        <dbReference type="Pfam" id="PF01408"/>
    </source>
</evidence>
<dbReference type="GeneID" id="88180403"/>
<dbReference type="PANTHER" id="PTHR42840">
    <property type="entry name" value="NAD(P)-BINDING ROSSMANN-FOLD SUPERFAMILY PROTEIN-RELATED"/>
    <property type="match status" value="1"/>
</dbReference>
<dbReference type="OrthoDB" id="446809at2759"/>
<gene>
    <name evidence="4" type="ORF">CNBG_4172</name>
</gene>
<evidence type="ECO:0000313" key="4">
    <source>
        <dbReference type="EMBL" id="KGB78085.1"/>
    </source>
</evidence>
<dbReference type="GO" id="GO:0000166">
    <property type="term" value="F:nucleotide binding"/>
    <property type="evidence" value="ECO:0007669"/>
    <property type="project" value="InterPro"/>
</dbReference>
<dbReference type="VEuPathDB" id="FungiDB:CNBG_4172"/>
<sequence length="363" mass="39756">MTIAITPDTKLKLAVIGLGRIGAVRARILSRYAPKIHVVAACDSKPGSDVWAAENLPSHVQFFSDPEELFQKSGAQAVLISTATATHAPLVLRALELGYHVMCEKPIAIDIATTKQVVEVARAKPELKFLVPFCRRFDESNRALKKLVDAGELGDIHAVESWCLDAQDPTGFFVQFSPMSGGIFVDMGVHDIDIARYFLNVKKGLTNPKKQVNRVIAFGQTAVYHDLQQFGDADNGYGIVEFANGKILTSHIGRTLTNGHESSTRVFGTKGTAVVNAESPVNRVQLRDAHGVRSETTGDAFVLYQQSFINDLDEFATCILEDKPLSLQPEDALEASKIATALQYSFRNRVPVEFDDEGEPIMP</sequence>
<dbReference type="Gene3D" id="3.30.360.10">
    <property type="entry name" value="Dihydrodipicolinate Reductase, domain 2"/>
    <property type="match status" value="1"/>
</dbReference>
<dbReference type="InterPro" id="IPR036291">
    <property type="entry name" value="NAD(P)-bd_dom_sf"/>
</dbReference>
<dbReference type="GO" id="GO:0005737">
    <property type="term" value="C:cytoplasm"/>
    <property type="evidence" value="ECO:0007669"/>
    <property type="project" value="TreeGrafter"/>
</dbReference>
<evidence type="ECO:0000259" key="3">
    <source>
        <dbReference type="Pfam" id="PF22725"/>
    </source>
</evidence>
<dbReference type="RefSeq" id="XP_062883855.1">
    <property type="nucleotide sequence ID" value="XM_063028128.1"/>
</dbReference>
<reference evidence="4 5" key="1">
    <citation type="journal article" date="2011" name="MBio">
        <title>Genome variation in Cryptococcus gattii, an emerging pathogen of immunocompetent hosts.</title>
        <authorList>
            <person name="D'Souza C.A."/>
            <person name="Kronstad J.W."/>
            <person name="Taylor G."/>
            <person name="Warren R."/>
            <person name="Yuen M."/>
            <person name="Hu G."/>
            <person name="Jung W.H."/>
            <person name="Sham A."/>
            <person name="Kidd S.E."/>
            <person name="Tangen K."/>
            <person name="Lee N."/>
            <person name="Zeilmaker T."/>
            <person name="Sawkins J."/>
            <person name="McVicker G."/>
            <person name="Shah S."/>
            <person name="Gnerre S."/>
            <person name="Griggs A."/>
            <person name="Zeng Q."/>
            <person name="Bartlett K."/>
            <person name="Li W."/>
            <person name="Wang X."/>
            <person name="Heitman J."/>
            <person name="Stajich J.E."/>
            <person name="Fraser J.A."/>
            <person name="Meyer W."/>
            <person name="Carter D."/>
            <person name="Schein J."/>
            <person name="Krzywinski M."/>
            <person name="Kwon-Chung K.J."/>
            <person name="Varma A."/>
            <person name="Wang J."/>
            <person name="Brunham R."/>
            <person name="Fyfe M."/>
            <person name="Ouellette B.F."/>
            <person name="Siddiqui A."/>
            <person name="Marra M."/>
            <person name="Jones S."/>
            <person name="Holt R."/>
            <person name="Birren B.W."/>
            <person name="Galagan J.E."/>
            <person name="Cuomo C.A."/>
        </authorList>
    </citation>
    <scope>NUCLEOTIDE SEQUENCE [LARGE SCALE GENOMIC DNA]</scope>
    <source>
        <strain evidence="4 5">R265</strain>
    </source>
</reference>
<dbReference type="SUPFAM" id="SSF51735">
    <property type="entry name" value="NAD(P)-binding Rossmann-fold domains"/>
    <property type="match status" value="1"/>
</dbReference>
<feature type="domain" description="GFO/IDH/MocA-like oxidoreductase" evidence="3">
    <location>
        <begin position="142"/>
        <end position="273"/>
    </location>
</feature>
<dbReference type="EMBL" id="CP025764">
    <property type="protein sequence ID" value="KGB78085.1"/>
    <property type="molecule type" value="Genomic_DNA"/>
</dbReference>
<dbReference type="Pfam" id="PF01408">
    <property type="entry name" value="GFO_IDH_MocA"/>
    <property type="match status" value="1"/>
</dbReference>
<dbReference type="HOGENOM" id="CLU_023194_0_0_1"/>
<dbReference type="SUPFAM" id="SSF55347">
    <property type="entry name" value="Glyceraldehyde-3-phosphate dehydrogenase-like, C-terminal domain"/>
    <property type="match status" value="1"/>
</dbReference>
<dbReference type="OMA" id="FRDHPCP"/>
<dbReference type="STRING" id="294750.A0A095CC70"/>
<dbReference type="Gene3D" id="3.40.50.720">
    <property type="entry name" value="NAD(P)-binding Rossmann-like Domain"/>
    <property type="match status" value="1"/>
</dbReference>
<dbReference type="KEGG" id="cdeu:CNBG_4172"/>
<proteinExistence type="inferred from homology"/>
<dbReference type="Proteomes" id="UP000029445">
    <property type="component" value="Chromosome 6"/>
</dbReference>
<dbReference type="GO" id="GO:0016491">
    <property type="term" value="F:oxidoreductase activity"/>
    <property type="evidence" value="ECO:0007669"/>
    <property type="project" value="TreeGrafter"/>
</dbReference>
<dbReference type="InterPro" id="IPR055170">
    <property type="entry name" value="GFO_IDH_MocA-like_dom"/>
</dbReference>
<accession>A0A095CC70</accession>
<reference evidence="4 5" key="2">
    <citation type="journal article" date="2018" name="Proc. Natl. Acad. Sci.">
        <title>RNAi is a critical determinant of centromere evolution in closely related fungi.</title>
        <authorList>
            <person name="Yadav V."/>
            <person name="Sun S."/>
            <person name="Billmyre R.B."/>
            <person name="Thimmappa B.C."/>
            <person name="Shea T."/>
            <person name="Lintner R."/>
            <person name="Bakkeren G."/>
            <person name="Cuomo C.A."/>
            <person name="Heitman J."/>
            <person name="Sanyal K."/>
        </authorList>
    </citation>
    <scope>NUCLEOTIDE SEQUENCE [LARGE SCALE GENOMIC DNA]</scope>
    <source>
        <strain evidence="4 5">R265</strain>
    </source>
</reference>
<evidence type="ECO:0000313" key="5">
    <source>
        <dbReference type="Proteomes" id="UP000029445"/>
    </source>
</evidence>
<keyword evidence="5" id="KW-1185">Reference proteome</keyword>
<protein>
    <submittedName>
        <fullName evidence="4">NAD-binding Rossmann fold oxidoreductase</fullName>
    </submittedName>
</protein>
<name>A0A095CC70_CRYD2</name>
<dbReference type="GO" id="GO:0006740">
    <property type="term" value="P:NADPH regeneration"/>
    <property type="evidence" value="ECO:0007669"/>
    <property type="project" value="TreeGrafter"/>
</dbReference>
<feature type="domain" description="Gfo/Idh/MocA-like oxidoreductase N-terminal" evidence="2">
    <location>
        <begin position="12"/>
        <end position="125"/>
    </location>
</feature>
<dbReference type="InterPro" id="IPR000683">
    <property type="entry name" value="Gfo/Idh/MocA-like_OxRdtase_N"/>
</dbReference>
<comment type="similarity">
    <text evidence="1">Belongs to the Gfo/Idh/MocA family.</text>
</comment>
<dbReference type="FunFam" id="3.30.360.10:FF:000017">
    <property type="entry name" value="Oxidoreductase family NAD-binding Rossmann fold"/>
    <property type="match status" value="1"/>
</dbReference>
<dbReference type="PANTHER" id="PTHR42840:SF10">
    <property type="entry name" value="BINDING ROSSMANN FOLD OXIDOREDUCTASE, PUTATIVE-RELATED"/>
    <property type="match status" value="1"/>
</dbReference>
<dbReference type="Pfam" id="PF22725">
    <property type="entry name" value="GFO_IDH_MocA_C3"/>
    <property type="match status" value="1"/>
</dbReference>
<evidence type="ECO:0000256" key="1">
    <source>
        <dbReference type="ARBA" id="ARBA00010928"/>
    </source>
</evidence>
<dbReference type="AlphaFoldDB" id="A0A095CC70"/>